<reference evidence="1 2" key="1">
    <citation type="journal article" date="2014" name="Int. J. Syst. Evol. Microbiol.">
        <title>Complete genome sequence of Corynebacterium casei LMG S-19264T (=DSM 44701T), isolated from a smear-ripened cheese.</title>
        <authorList>
            <consortium name="US DOE Joint Genome Institute (JGI-PGF)"/>
            <person name="Walter F."/>
            <person name="Albersmeier A."/>
            <person name="Kalinowski J."/>
            <person name="Ruckert C."/>
        </authorList>
    </citation>
    <scope>NUCLEOTIDE SEQUENCE [LARGE SCALE GENOMIC DNA]</scope>
    <source>
        <strain evidence="1 2">CGMCC 1.7286</strain>
    </source>
</reference>
<dbReference type="EMBL" id="BMLT01000007">
    <property type="protein sequence ID" value="GGO83962.1"/>
    <property type="molecule type" value="Genomic_DNA"/>
</dbReference>
<comment type="caution">
    <text evidence="1">The sequence shown here is derived from an EMBL/GenBank/DDBJ whole genome shotgun (WGS) entry which is preliminary data.</text>
</comment>
<dbReference type="RefSeq" id="WP_188861343.1">
    <property type="nucleotide sequence ID" value="NZ_BMLT01000007.1"/>
</dbReference>
<evidence type="ECO:0000313" key="2">
    <source>
        <dbReference type="Proteomes" id="UP000599578"/>
    </source>
</evidence>
<protein>
    <submittedName>
        <fullName evidence="1">Uncharacterized protein</fullName>
    </submittedName>
</protein>
<organism evidence="1 2">
    <name type="scientific">Marinobacterium nitratireducens</name>
    <dbReference type="NCBI Taxonomy" id="518897"/>
    <lineage>
        <taxon>Bacteria</taxon>
        <taxon>Pseudomonadati</taxon>
        <taxon>Pseudomonadota</taxon>
        <taxon>Gammaproteobacteria</taxon>
        <taxon>Oceanospirillales</taxon>
        <taxon>Oceanospirillaceae</taxon>
        <taxon>Marinobacterium</taxon>
    </lineage>
</organism>
<evidence type="ECO:0000313" key="1">
    <source>
        <dbReference type="EMBL" id="GGO83962.1"/>
    </source>
</evidence>
<keyword evidence="2" id="KW-1185">Reference proteome</keyword>
<name>A0A918DVC2_9GAMM</name>
<proteinExistence type="predicted"/>
<dbReference type="AlphaFoldDB" id="A0A918DVC2"/>
<gene>
    <name evidence="1" type="ORF">GCM10011348_29100</name>
</gene>
<sequence>MARETRYVFESTLADLVAAGAILTAYIIEDGDGRFHIVCRSTGGVDHRLKLKRGGSRTFKSLDAPAQLLRSMGISRIALHMNEFAPGTAPLLS</sequence>
<accession>A0A918DVC2</accession>
<dbReference type="Proteomes" id="UP000599578">
    <property type="component" value="Unassembled WGS sequence"/>
</dbReference>